<dbReference type="AlphaFoldDB" id="A0A7S2LGN9"/>
<gene>
    <name evidence="2" type="ORF">BRAN1462_LOCUS39570</name>
</gene>
<organism evidence="2">
    <name type="scientific">Zooxanthella nutricula</name>
    <dbReference type="NCBI Taxonomy" id="1333877"/>
    <lineage>
        <taxon>Eukaryota</taxon>
        <taxon>Sar</taxon>
        <taxon>Alveolata</taxon>
        <taxon>Dinophyceae</taxon>
        <taxon>Peridiniales</taxon>
        <taxon>Peridiniales incertae sedis</taxon>
        <taxon>Zooxanthella</taxon>
    </lineage>
</organism>
<name>A0A7S2LGN9_9DINO</name>
<dbReference type="PANTHER" id="PTHR30383">
    <property type="entry name" value="THIOESTERASE 1/PROTEASE 1/LYSOPHOSPHOLIPASE L1"/>
    <property type="match status" value="1"/>
</dbReference>
<evidence type="ECO:0000259" key="1">
    <source>
        <dbReference type="Pfam" id="PF13472"/>
    </source>
</evidence>
<feature type="domain" description="SGNH hydrolase-type esterase" evidence="1">
    <location>
        <begin position="73"/>
        <end position="203"/>
    </location>
</feature>
<dbReference type="InterPro" id="IPR051532">
    <property type="entry name" value="Ester_Hydrolysis_Enzymes"/>
</dbReference>
<proteinExistence type="predicted"/>
<reference evidence="2" key="1">
    <citation type="submission" date="2021-01" db="EMBL/GenBank/DDBJ databases">
        <authorList>
            <person name="Corre E."/>
            <person name="Pelletier E."/>
            <person name="Niang G."/>
            <person name="Scheremetjew M."/>
            <person name="Finn R."/>
            <person name="Kale V."/>
            <person name="Holt S."/>
            <person name="Cochrane G."/>
            <person name="Meng A."/>
            <person name="Brown T."/>
            <person name="Cohen L."/>
        </authorList>
    </citation>
    <scope>NUCLEOTIDE SEQUENCE</scope>
    <source>
        <strain evidence="2">RCC3387</strain>
    </source>
</reference>
<dbReference type="GO" id="GO:0004622">
    <property type="term" value="F:phosphatidylcholine lysophospholipase activity"/>
    <property type="evidence" value="ECO:0007669"/>
    <property type="project" value="TreeGrafter"/>
</dbReference>
<dbReference type="SUPFAM" id="SSF52266">
    <property type="entry name" value="SGNH hydrolase"/>
    <property type="match status" value="1"/>
</dbReference>
<dbReference type="InterPro" id="IPR036514">
    <property type="entry name" value="SGNH_hydro_sf"/>
</dbReference>
<dbReference type="InterPro" id="IPR013830">
    <property type="entry name" value="SGNH_hydro"/>
</dbReference>
<sequence>MPGRSAASWAFIAFFKASSPAIQSLLTHVMTHRPANWWRSFENKNGEGPDLRGRLCLFGDSDVHFWEGRYPTAEAVGVGVSGAEMPDIAFYAPRFVEKYAPQAVVWLGGANDFFASRAPTDIVEQFKAGVAAIPSTTRVIYMGTKPELVSVRFYAGYQELNTLMRDYAEETPNVVYVQNWEDLQPEGMYRWDGLHLSQDGYDLWNCKVNALLRPGLSLVDARRLALNMTTACLPKVVHAAEAASPATQAKALSPLALAEALRPVVATASGRLAR</sequence>
<dbReference type="PANTHER" id="PTHR30383:SF5">
    <property type="entry name" value="SGNH HYDROLASE-TYPE ESTERASE DOMAIN-CONTAINING PROTEIN"/>
    <property type="match status" value="1"/>
</dbReference>
<accession>A0A7S2LGN9</accession>
<evidence type="ECO:0000313" key="2">
    <source>
        <dbReference type="EMBL" id="CAD9605910.1"/>
    </source>
</evidence>
<dbReference type="Gene3D" id="3.40.50.1110">
    <property type="entry name" value="SGNH hydrolase"/>
    <property type="match status" value="1"/>
</dbReference>
<protein>
    <recommendedName>
        <fullName evidence="1">SGNH hydrolase-type esterase domain-containing protein</fullName>
    </recommendedName>
</protein>
<dbReference type="EMBL" id="HBGW01062064">
    <property type="protein sequence ID" value="CAD9605910.1"/>
    <property type="molecule type" value="Transcribed_RNA"/>
</dbReference>
<dbReference type="Pfam" id="PF13472">
    <property type="entry name" value="Lipase_GDSL_2"/>
    <property type="match status" value="1"/>
</dbReference>